<organism evidence="4 5">
    <name type="scientific">Paeniglutamicibacter terrestris</name>
    <dbReference type="NCBI Taxonomy" id="2723403"/>
    <lineage>
        <taxon>Bacteria</taxon>
        <taxon>Bacillati</taxon>
        <taxon>Actinomycetota</taxon>
        <taxon>Actinomycetes</taxon>
        <taxon>Micrococcales</taxon>
        <taxon>Micrococcaceae</taxon>
        <taxon>Paeniglutamicibacter</taxon>
    </lineage>
</organism>
<keyword evidence="2" id="KW-0289">Folate biosynthesis</keyword>
<dbReference type="NCBIfam" id="TIGR01496">
    <property type="entry name" value="DHPS"/>
    <property type="match status" value="1"/>
</dbReference>
<keyword evidence="5" id="KW-1185">Reference proteome</keyword>
<evidence type="ECO:0000313" key="4">
    <source>
        <dbReference type="EMBL" id="NKG22261.1"/>
    </source>
</evidence>
<dbReference type="GO" id="GO:0004156">
    <property type="term" value="F:dihydropteroate synthase activity"/>
    <property type="evidence" value="ECO:0007669"/>
    <property type="project" value="UniProtKB-EC"/>
</dbReference>
<dbReference type="InterPro" id="IPR006390">
    <property type="entry name" value="DHP_synth_dom"/>
</dbReference>
<protein>
    <recommendedName>
        <fullName evidence="2">Dihydropteroate synthase</fullName>
        <shortName evidence="2">DHPS</shortName>
        <ecNumber evidence="2">2.5.1.15</ecNumber>
    </recommendedName>
    <alternativeName>
        <fullName evidence="2">Dihydropteroate pyrophosphorylase</fullName>
    </alternativeName>
</protein>
<evidence type="ECO:0000313" key="5">
    <source>
        <dbReference type="Proteomes" id="UP000746595"/>
    </source>
</evidence>
<dbReference type="EC" id="2.5.1.15" evidence="2"/>
<comment type="pathway">
    <text evidence="2">Cofactor biosynthesis; tetrahydrofolate biosynthesis; 7,8-dihydrofolate from 2-amino-4-hydroxy-6-hydroxymethyl-7,8-dihydropteridine diphosphate and 4-aminobenzoate: step 1/2.</text>
</comment>
<keyword evidence="2 4" id="KW-0808">Transferase</keyword>
<dbReference type="PROSITE" id="PS50972">
    <property type="entry name" value="PTERIN_BINDING"/>
    <property type="match status" value="1"/>
</dbReference>
<feature type="domain" description="Pterin-binding" evidence="3">
    <location>
        <begin position="26"/>
        <end position="277"/>
    </location>
</feature>
<name>A0ABX1G976_9MICC</name>
<dbReference type="PANTHER" id="PTHR20941">
    <property type="entry name" value="FOLATE SYNTHESIS PROTEINS"/>
    <property type="match status" value="1"/>
</dbReference>
<evidence type="ECO:0000256" key="1">
    <source>
        <dbReference type="ARBA" id="ARBA00009503"/>
    </source>
</evidence>
<dbReference type="PROSITE" id="PS00792">
    <property type="entry name" value="DHPS_1"/>
    <property type="match status" value="1"/>
</dbReference>
<sequence>MGMYLPALRHPIHHFAHRSINFDSKVALMAIINRTPDSFYDGGATFGLRSAVDAALKAVGAGADWIDIGGVPFSPGPALSWHEEAERIVPVIEAVRQQSDVVISADTFLPEVAAAAIGAGADVINDTTGLSNPELGRVVADAGVHLVITHSLAAPRTSYPRPHYDDVVQEVTGYLRRKIDYALSLGIGEDKIIIDPGHDLNKNTRHTLALTAGFEAIAALGYPSLAAVSNKDFIGETLDLPKTQRTAGSMAAAAMCIMNGARIIRMHNIPESLSTVRMLEAAMGWREPAYLIHNMGEVNAPAHPGNQAPAHALAAGGSALINAAPHTTNDGA</sequence>
<accession>A0ABX1G976</accession>
<reference evidence="4 5" key="1">
    <citation type="submission" date="2020-04" db="EMBL/GenBank/DDBJ databases">
        <title>Paeniglutamicibacter sp. ANT13_2, a novel actinomycete isolated from sediment in Antarctica.</title>
        <authorList>
            <person name="Sakdapetsiri C."/>
            <person name="Pinyakong O."/>
        </authorList>
    </citation>
    <scope>NUCLEOTIDE SEQUENCE [LARGE SCALE GENOMIC DNA]</scope>
    <source>
        <strain evidence="4 5">ANT13_2</strain>
    </source>
</reference>
<evidence type="ECO:0000259" key="3">
    <source>
        <dbReference type="PROSITE" id="PS50972"/>
    </source>
</evidence>
<dbReference type="RefSeq" id="WP_168153046.1">
    <property type="nucleotide sequence ID" value="NZ_JAAWVT010000009.1"/>
</dbReference>
<dbReference type="EMBL" id="JAAWVT010000009">
    <property type="protein sequence ID" value="NKG22261.1"/>
    <property type="molecule type" value="Genomic_DNA"/>
</dbReference>
<dbReference type="Gene3D" id="3.20.20.20">
    <property type="entry name" value="Dihydropteroate synthase-like"/>
    <property type="match status" value="1"/>
</dbReference>
<evidence type="ECO:0000256" key="2">
    <source>
        <dbReference type="RuleBase" id="RU361205"/>
    </source>
</evidence>
<comment type="function">
    <text evidence="2">Catalyzes the condensation of para-aminobenzoate (pABA) with 6-hydroxymethyl-7,8-dihydropterin diphosphate (DHPt-PP) to form 7,8-dihydropteroate (H2Pte), the immediate precursor of folate derivatives.</text>
</comment>
<dbReference type="SUPFAM" id="SSF51717">
    <property type="entry name" value="Dihydropteroate synthetase-like"/>
    <property type="match status" value="1"/>
</dbReference>
<keyword evidence="2" id="KW-0479">Metal-binding</keyword>
<dbReference type="InterPro" id="IPR045031">
    <property type="entry name" value="DHP_synth-like"/>
</dbReference>
<dbReference type="InterPro" id="IPR011005">
    <property type="entry name" value="Dihydropteroate_synth-like_sf"/>
</dbReference>
<dbReference type="Pfam" id="PF00809">
    <property type="entry name" value="Pterin_bind"/>
    <property type="match status" value="1"/>
</dbReference>
<comment type="caution">
    <text evidence="4">The sequence shown here is derived from an EMBL/GenBank/DDBJ whole genome shotgun (WGS) entry which is preliminary data.</text>
</comment>
<dbReference type="Proteomes" id="UP000746595">
    <property type="component" value="Unassembled WGS sequence"/>
</dbReference>
<comment type="cofactor">
    <cofactor evidence="2">
        <name>Mg(2+)</name>
        <dbReference type="ChEBI" id="CHEBI:18420"/>
    </cofactor>
</comment>
<proteinExistence type="inferred from homology"/>
<dbReference type="PANTHER" id="PTHR20941:SF8">
    <property type="entry name" value="INACTIVE DIHYDROPTEROATE SYNTHASE 2"/>
    <property type="match status" value="1"/>
</dbReference>
<comment type="similarity">
    <text evidence="1 2">Belongs to the DHPS family.</text>
</comment>
<dbReference type="InterPro" id="IPR000489">
    <property type="entry name" value="Pterin-binding_dom"/>
</dbReference>
<keyword evidence="2" id="KW-0460">Magnesium</keyword>
<gene>
    <name evidence="4" type="primary">folP</name>
    <name evidence="4" type="ORF">HED64_16300</name>
</gene>